<keyword evidence="1" id="KW-0479">Metal-binding</keyword>
<feature type="region of interest" description="Disordered" evidence="3">
    <location>
        <begin position="50"/>
        <end position="163"/>
    </location>
</feature>
<proteinExistence type="predicted"/>
<dbReference type="InterPro" id="IPR000923">
    <property type="entry name" value="BlueCu_1"/>
</dbReference>
<gene>
    <name evidence="5" type="ORF">NBRC116591_23500</name>
</gene>
<dbReference type="PANTHER" id="PTHR36507:SF1">
    <property type="entry name" value="BLL1555 PROTEIN"/>
    <property type="match status" value="1"/>
</dbReference>
<evidence type="ECO:0000313" key="6">
    <source>
        <dbReference type="Proteomes" id="UP001465153"/>
    </source>
</evidence>
<dbReference type="RefSeq" id="WP_353303257.1">
    <property type="nucleotide sequence ID" value="NZ_BAABWN010000007.1"/>
</dbReference>
<evidence type="ECO:0000256" key="3">
    <source>
        <dbReference type="SAM" id="MobiDB-lite"/>
    </source>
</evidence>
<dbReference type="InterPro" id="IPR008972">
    <property type="entry name" value="Cupredoxin"/>
</dbReference>
<dbReference type="SUPFAM" id="SSF49464">
    <property type="entry name" value="Carboxypeptidase regulatory domain-like"/>
    <property type="match status" value="1"/>
</dbReference>
<dbReference type="PANTHER" id="PTHR36507">
    <property type="entry name" value="BLL1555 PROTEIN"/>
    <property type="match status" value="1"/>
</dbReference>
<feature type="domain" description="Blue (type 1) copper" evidence="4">
    <location>
        <begin position="221"/>
        <end position="291"/>
    </location>
</feature>
<dbReference type="InterPro" id="IPR052721">
    <property type="entry name" value="ET_Amicyanin"/>
</dbReference>
<sequence>MTNLNLHTVKKPLLWAGSLIIATASGCASYDFRQYIPGADRIFHPESEAEVGPVLTESGSPVEAGAELKPEQNQEQPEPNKPTQLSQAEPLPAAKQPEITEPQVTEPQITEPKVTKPAITKQETIQQETIEQTPTNNKSSKTVKQLANKQPEKPSSTVTKLAPKPVQTKTYSVSGKVNLIANGKAIDPEGTVITVERNDGLSLHSSTATSETYLIDMEEKTYLPAQMVIRKGDTVSFINKDEIRHNVFSSSGKNAFDLGTYGAGLQRAVTLNEQGIVKVYCNIHPKMATFVAVDDKGRSEVADSNGIFEFNQLPAGEYTLKAWNVRGEVSKSFIISDNSQHLNITIDTSSYVAEEHTNKFGKEYSKNSVNNEFY</sequence>
<name>A0ABQ0AA48_9GAMM</name>
<evidence type="ECO:0000259" key="4">
    <source>
        <dbReference type="Pfam" id="PF00127"/>
    </source>
</evidence>
<feature type="compositionally biased region" description="Polar residues" evidence="3">
    <location>
        <begin position="73"/>
        <end position="87"/>
    </location>
</feature>
<dbReference type="SUPFAM" id="SSF49503">
    <property type="entry name" value="Cupredoxins"/>
    <property type="match status" value="1"/>
</dbReference>
<evidence type="ECO:0000256" key="1">
    <source>
        <dbReference type="ARBA" id="ARBA00022723"/>
    </source>
</evidence>
<comment type="caution">
    <text evidence="5">The sequence shown here is derived from an EMBL/GenBank/DDBJ whole genome shotgun (WGS) entry which is preliminary data.</text>
</comment>
<evidence type="ECO:0000256" key="2">
    <source>
        <dbReference type="ARBA" id="ARBA00023008"/>
    </source>
</evidence>
<accession>A0ABQ0AA48</accession>
<reference evidence="5 6" key="1">
    <citation type="submission" date="2024-04" db="EMBL/GenBank/DDBJ databases">
        <title>Draft genome sequence of Sessilibacter corallicola NBRC 116591.</title>
        <authorList>
            <person name="Miyakawa T."/>
            <person name="Kusuya Y."/>
            <person name="Miura T."/>
        </authorList>
    </citation>
    <scope>NUCLEOTIDE SEQUENCE [LARGE SCALE GENOMIC DNA]</scope>
    <source>
        <strain evidence="5 6">KU-00831-HH</strain>
    </source>
</reference>
<keyword evidence="6" id="KW-1185">Reference proteome</keyword>
<keyword evidence="2" id="KW-0186">Copper</keyword>
<dbReference type="Gene3D" id="2.60.40.420">
    <property type="entry name" value="Cupredoxins - blue copper proteins"/>
    <property type="match status" value="1"/>
</dbReference>
<organism evidence="5 6">
    <name type="scientific">Sessilibacter corallicola</name>
    <dbReference type="NCBI Taxonomy" id="2904075"/>
    <lineage>
        <taxon>Bacteria</taxon>
        <taxon>Pseudomonadati</taxon>
        <taxon>Pseudomonadota</taxon>
        <taxon>Gammaproteobacteria</taxon>
        <taxon>Cellvibrionales</taxon>
        <taxon>Cellvibrionaceae</taxon>
        <taxon>Sessilibacter</taxon>
    </lineage>
</organism>
<dbReference type="EMBL" id="BAABWN010000007">
    <property type="protein sequence ID" value="GAA6168539.1"/>
    <property type="molecule type" value="Genomic_DNA"/>
</dbReference>
<evidence type="ECO:0000313" key="5">
    <source>
        <dbReference type="EMBL" id="GAA6168539.1"/>
    </source>
</evidence>
<dbReference type="Pfam" id="PF00127">
    <property type="entry name" value="Copper-bind"/>
    <property type="match status" value="1"/>
</dbReference>
<dbReference type="InterPro" id="IPR008969">
    <property type="entry name" value="CarboxyPept-like_regulatory"/>
</dbReference>
<feature type="compositionally biased region" description="Polar residues" evidence="3">
    <location>
        <begin position="134"/>
        <end position="159"/>
    </location>
</feature>
<feature type="compositionally biased region" description="Low complexity" evidence="3">
    <location>
        <begin position="119"/>
        <end position="133"/>
    </location>
</feature>
<protein>
    <recommendedName>
        <fullName evidence="4">Blue (type 1) copper domain-containing protein</fullName>
    </recommendedName>
</protein>
<dbReference type="Proteomes" id="UP001465153">
    <property type="component" value="Unassembled WGS sequence"/>
</dbReference>